<name>A0A2J6PNT9_9HELO</name>
<organism evidence="1 2">
    <name type="scientific">Hyaloscypha hepaticicola</name>
    <dbReference type="NCBI Taxonomy" id="2082293"/>
    <lineage>
        <taxon>Eukaryota</taxon>
        <taxon>Fungi</taxon>
        <taxon>Dikarya</taxon>
        <taxon>Ascomycota</taxon>
        <taxon>Pezizomycotina</taxon>
        <taxon>Leotiomycetes</taxon>
        <taxon>Helotiales</taxon>
        <taxon>Hyaloscyphaceae</taxon>
        <taxon>Hyaloscypha</taxon>
    </lineage>
</organism>
<gene>
    <name evidence="1" type="ORF">NA56DRAFT_709688</name>
</gene>
<dbReference type="AlphaFoldDB" id="A0A2J6PNT9"/>
<evidence type="ECO:0000313" key="1">
    <source>
        <dbReference type="EMBL" id="PMD15556.1"/>
    </source>
</evidence>
<dbReference type="PROSITE" id="PS51257">
    <property type="entry name" value="PROKAR_LIPOPROTEIN"/>
    <property type="match status" value="1"/>
</dbReference>
<proteinExistence type="predicted"/>
<dbReference type="Proteomes" id="UP000235672">
    <property type="component" value="Unassembled WGS sequence"/>
</dbReference>
<accession>A0A2J6PNT9</accession>
<sequence length="101" mass="11457">MSRAEKTIQCSGSALACDIPTPAREFPSVFHFANYHSSLSSPYLNFHSMSIFKQSIEFLPHEGRPYLVGRWVLGTTFHFEFYDSVGVPTEPALRGKFYGDF</sequence>
<protein>
    <submittedName>
        <fullName evidence="1">Uncharacterized protein</fullName>
    </submittedName>
</protein>
<dbReference type="EMBL" id="KZ613512">
    <property type="protein sequence ID" value="PMD15556.1"/>
    <property type="molecule type" value="Genomic_DNA"/>
</dbReference>
<keyword evidence="2" id="KW-1185">Reference proteome</keyword>
<reference evidence="1 2" key="1">
    <citation type="submission" date="2016-05" db="EMBL/GenBank/DDBJ databases">
        <title>A degradative enzymes factory behind the ericoid mycorrhizal symbiosis.</title>
        <authorList>
            <consortium name="DOE Joint Genome Institute"/>
            <person name="Martino E."/>
            <person name="Morin E."/>
            <person name="Grelet G."/>
            <person name="Kuo A."/>
            <person name="Kohler A."/>
            <person name="Daghino S."/>
            <person name="Barry K."/>
            <person name="Choi C."/>
            <person name="Cichocki N."/>
            <person name="Clum A."/>
            <person name="Copeland A."/>
            <person name="Hainaut M."/>
            <person name="Haridas S."/>
            <person name="Labutti K."/>
            <person name="Lindquist E."/>
            <person name="Lipzen A."/>
            <person name="Khouja H.-R."/>
            <person name="Murat C."/>
            <person name="Ohm R."/>
            <person name="Olson A."/>
            <person name="Spatafora J."/>
            <person name="Veneault-Fourrey C."/>
            <person name="Henrissat B."/>
            <person name="Grigoriev I."/>
            <person name="Martin F."/>
            <person name="Perotto S."/>
        </authorList>
    </citation>
    <scope>NUCLEOTIDE SEQUENCE [LARGE SCALE GENOMIC DNA]</scope>
    <source>
        <strain evidence="1 2">UAMH 7357</strain>
    </source>
</reference>
<evidence type="ECO:0000313" key="2">
    <source>
        <dbReference type="Proteomes" id="UP000235672"/>
    </source>
</evidence>